<evidence type="ECO:0000256" key="4">
    <source>
        <dbReference type="ARBA" id="ARBA00022815"/>
    </source>
</evidence>
<feature type="compositionally biased region" description="Basic and acidic residues" evidence="6">
    <location>
        <begin position="138"/>
        <end position="251"/>
    </location>
</feature>
<keyword evidence="9" id="KW-1185">Reference proteome</keyword>
<keyword evidence="3" id="KW-0964">Secreted</keyword>
<comment type="subcellular location">
    <subcellularLocation>
        <location evidence="1">Secreted</location>
    </subcellularLocation>
</comment>
<dbReference type="EMBL" id="JARQWQ010000046">
    <property type="protein sequence ID" value="KAK2558013.1"/>
    <property type="molecule type" value="Genomic_DNA"/>
</dbReference>
<dbReference type="GO" id="GO:0005576">
    <property type="term" value="C:extracellular region"/>
    <property type="evidence" value="ECO:0007669"/>
    <property type="project" value="UniProtKB-SubCell"/>
</dbReference>
<organism evidence="8 9">
    <name type="scientific">Acropora cervicornis</name>
    <name type="common">Staghorn coral</name>
    <dbReference type="NCBI Taxonomy" id="6130"/>
    <lineage>
        <taxon>Eukaryota</taxon>
        <taxon>Metazoa</taxon>
        <taxon>Cnidaria</taxon>
        <taxon>Anthozoa</taxon>
        <taxon>Hexacorallia</taxon>
        <taxon>Scleractinia</taxon>
        <taxon>Astrocoeniina</taxon>
        <taxon>Acroporidae</taxon>
        <taxon>Acropora</taxon>
    </lineage>
</organism>
<gene>
    <name evidence="8" type="ORF">P5673_019581</name>
</gene>
<keyword evidence="5 8" id="KW-0527">Neuropeptide</keyword>
<name>A0AAD9QB73_ACRCE</name>
<evidence type="ECO:0000256" key="2">
    <source>
        <dbReference type="ARBA" id="ARBA00006356"/>
    </source>
</evidence>
<feature type="compositionally biased region" description="Basic and acidic residues" evidence="6">
    <location>
        <begin position="258"/>
        <end position="280"/>
    </location>
</feature>
<feature type="region of interest" description="Disordered" evidence="6">
    <location>
        <begin position="126"/>
        <end position="280"/>
    </location>
</feature>
<dbReference type="InterPro" id="IPR002544">
    <property type="entry name" value="FMRFamid-related_peptide-like"/>
</dbReference>
<evidence type="ECO:0000256" key="7">
    <source>
        <dbReference type="SAM" id="SignalP"/>
    </source>
</evidence>
<proteinExistence type="inferred from homology"/>
<evidence type="ECO:0000256" key="3">
    <source>
        <dbReference type="ARBA" id="ARBA00022525"/>
    </source>
</evidence>
<comment type="caution">
    <text evidence="8">The sequence shown here is derived from an EMBL/GenBank/DDBJ whole genome shotgun (WGS) entry which is preliminary data.</text>
</comment>
<protein>
    <submittedName>
        <fullName evidence="8">Antho-RFamide neuropeptide</fullName>
    </submittedName>
</protein>
<sequence>MSSMMVSTLVSLVCCLILSTNAKPLEENNASEFDFTEGKLVRSANDRLKRSSMENIGSLNDPQYWKGRFYDYVHWRERPNNQEHNQVADSIVDKREPQYWKGRFYREQGVDQRARAFAPGRFGRNFQGRFGRNMQGRFGREDEQGRFGREENLQGRFGREDDQGRFGREENMQGRFGREDDLQGRFGRDFQGRFGREEDLQGRFGREDDQGRFGREETQGRFGRDKVANDEEQGRFGREDRDDELKEFPKDLEEDEKADSAEKREVTSSLEESKGKNLES</sequence>
<keyword evidence="4" id="KW-0027">Amidation</keyword>
<dbReference type="Proteomes" id="UP001249851">
    <property type="component" value="Unassembled WGS sequence"/>
</dbReference>
<comment type="similarity">
    <text evidence="2">Belongs to the FARP (FMRFamide related peptide) family.</text>
</comment>
<feature type="chain" id="PRO_5042078032" evidence="7">
    <location>
        <begin position="23"/>
        <end position="280"/>
    </location>
</feature>
<accession>A0AAD9QB73</accession>
<evidence type="ECO:0000313" key="9">
    <source>
        <dbReference type="Proteomes" id="UP001249851"/>
    </source>
</evidence>
<evidence type="ECO:0000256" key="1">
    <source>
        <dbReference type="ARBA" id="ARBA00004613"/>
    </source>
</evidence>
<dbReference type="AlphaFoldDB" id="A0AAD9QB73"/>
<evidence type="ECO:0000256" key="6">
    <source>
        <dbReference type="SAM" id="MobiDB-lite"/>
    </source>
</evidence>
<feature type="signal peptide" evidence="7">
    <location>
        <begin position="1"/>
        <end position="22"/>
    </location>
</feature>
<dbReference type="Pfam" id="PF01581">
    <property type="entry name" value="FARP"/>
    <property type="match status" value="2"/>
</dbReference>
<keyword evidence="7" id="KW-0732">Signal</keyword>
<reference evidence="8" key="2">
    <citation type="journal article" date="2023" name="Science">
        <title>Genomic signatures of disease resistance in endangered staghorn corals.</title>
        <authorList>
            <person name="Vollmer S.V."/>
            <person name="Selwyn J.D."/>
            <person name="Despard B.A."/>
            <person name="Roesel C.L."/>
        </authorList>
    </citation>
    <scope>NUCLEOTIDE SEQUENCE</scope>
    <source>
        <strain evidence="8">K2</strain>
    </source>
</reference>
<evidence type="ECO:0000313" key="8">
    <source>
        <dbReference type="EMBL" id="KAK2558013.1"/>
    </source>
</evidence>
<reference evidence="8" key="1">
    <citation type="journal article" date="2023" name="G3 (Bethesda)">
        <title>Whole genome assembly and annotation of the endangered Caribbean coral Acropora cervicornis.</title>
        <authorList>
            <person name="Selwyn J.D."/>
            <person name="Vollmer S.V."/>
        </authorList>
    </citation>
    <scope>NUCLEOTIDE SEQUENCE</scope>
    <source>
        <strain evidence="8">K2</strain>
    </source>
</reference>
<dbReference type="GO" id="GO:0007218">
    <property type="term" value="P:neuropeptide signaling pathway"/>
    <property type="evidence" value="ECO:0007669"/>
    <property type="project" value="UniProtKB-KW"/>
</dbReference>
<evidence type="ECO:0000256" key="5">
    <source>
        <dbReference type="ARBA" id="ARBA00023320"/>
    </source>
</evidence>